<dbReference type="PANTHER" id="PTHR10881">
    <property type="entry name" value="GOLGIN SUBFAMILY A MEMBER-RELATED"/>
    <property type="match status" value="1"/>
</dbReference>
<evidence type="ECO:0000313" key="6">
    <source>
        <dbReference type="Proteomes" id="UP000545332"/>
    </source>
</evidence>
<name>A0A7K4KHM7_9AVES</name>
<dbReference type="InterPro" id="IPR043937">
    <property type="entry name" value="GOLGA_C"/>
</dbReference>
<dbReference type="Pfam" id="PF19046">
    <property type="entry name" value="GM130_C"/>
    <property type="match status" value="1"/>
</dbReference>
<accession>A0A7K4KHM7</accession>
<feature type="region of interest" description="Disordered" evidence="3">
    <location>
        <begin position="1"/>
        <end position="43"/>
    </location>
</feature>
<reference evidence="5 6" key="1">
    <citation type="submission" date="2019-09" db="EMBL/GenBank/DDBJ databases">
        <title>Bird 10,000 Genomes (B10K) Project - Family phase.</title>
        <authorList>
            <person name="Zhang G."/>
        </authorList>
    </citation>
    <scope>NUCLEOTIDE SEQUENCE [LARGE SCALE GENOMIC DNA]</scope>
    <source>
        <strain evidence="5">B10K-MSB-42743</strain>
        <tissue evidence="5">Heart</tissue>
    </source>
</reference>
<evidence type="ECO:0000313" key="5">
    <source>
        <dbReference type="EMBL" id="NWI15873.1"/>
    </source>
</evidence>
<protein>
    <submittedName>
        <fullName evidence="5">GOGA2 protein</fullName>
    </submittedName>
</protein>
<dbReference type="OrthoDB" id="5978643at2759"/>
<dbReference type="GO" id="GO:0007030">
    <property type="term" value="P:Golgi organization"/>
    <property type="evidence" value="ECO:0007669"/>
    <property type="project" value="TreeGrafter"/>
</dbReference>
<feature type="compositionally biased region" description="Basic and acidic residues" evidence="3">
    <location>
        <begin position="281"/>
        <end position="291"/>
    </location>
</feature>
<dbReference type="Pfam" id="PF15070">
    <property type="entry name" value="GOLGA2L5"/>
    <property type="match status" value="2"/>
</dbReference>
<evidence type="ECO:0000256" key="3">
    <source>
        <dbReference type="SAM" id="MobiDB-lite"/>
    </source>
</evidence>
<proteinExistence type="predicted"/>
<gene>
    <name evidence="5" type="primary">Golga2</name>
    <name evidence="5" type="ORF">CRYSOU_R08632</name>
</gene>
<feature type="coiled-coil region" evidence="2">
    <location>
        <begin position="740"/>
        <end position="885"/>
    </location>
</feature>
<comment type="caution">
    <text evidence="5">The sequence shown here is derived from an EMBL/GenBank/DDBJ whole genome shotgun (WGS) entry which is preliminary data.</text>
</comment>
<keyword evidence="6" id="KW-1185">Reference proteome</keyword>
<feature type="domain" description="Golgin subfamily A conserved" evidence="4">
    <location>
        <begin position="381"/>
        <end position="886"/>
    </location>
</feature>
<feature type="compositionally biased region" description="Basic and acidic residues" evidence="3">
    <location>
        <begin position="102"/>
        <end position="115"/>
    </location>
</feature>
<dbReference type="Proteomes" id="UP000545332">
    <property type="component" value="Unassembled WGS sequence"/>
</dbReference>
<dbReference type="GO" id="GO:0032580">
    <property type="term" value="C:Golgi cisterna membrane"/>
    <property type="evidence" value="ECO:0007669"/>
    <property type="project" value="TreeGrafter"/>
</dbReference>
<sequence>QLKEYQQKNSPGATVGAKKKRKSKEGSRPETPTNDDRQSPENIQNILKVLVSDLNRSNGVAIPSLDKRKLAADVPVLPNSAALPGCASVLPAPGSMQLTQVHEAEDRKNALDENRSLSSTESLRQLSEQLNGLVSQSTSYVNGESAVSSTNIKEMETRYQELAVALDSSNLTNKQLITKIEELKQQNQEAMNQLEKEKKEFEQKFSKEQAALREQLQVHIQTIGILVSEKSELQTALGHTQQAARQKSGEAEDLAARLQASRQRVGELEHTLSSISTQQKQSEKHNKELVKERDNLKLEVYKQSKGSEELKQQNSELSEKLRSLVSENSAMKLDVEDLHKKLEMAELMIQQFSSQSGSLDANQQLQMALEERASLEAQIAQLSESLHQLQAERDQYVEKLKEEGSIWQQRVQQLSEQVVHTMAEEKEKHIIQIRELEASVTELLSKSAAKPVDPEPSLPAGPTEAELSLREEVQRLQQEKEELQGQYQAQVRDNEQLSHLNREQEEQLLELEKTVQRYSEESVDRQQILESMQSDKATISRALSQNRDLKEQLAELQNGFVRLTNENMEVTSALQSEQHVKKELAKKLGQLQENLGELKETLELKTQEARGLQEQRDQYYSHLQQYTAAYQQLAAEREELHKQYLLQTQLMDRLQHEEVQGKVTVEMHLKELQQTKENLEAVAKENKELQAQISQLAAELDGRMLQRVEGDGVESEAMIEENQKSSFVIPENFESHEEMVAFLTSAMSQVEKEREDMRQQLNAQKQQCRSLLQQITALRQEQQHNATVSADSSMDTVPVEVHEALKNAMEKLQSRFTDLMHEKADLKERLEELEHRCIQLSGETDTIGEYIALYQSQRAILKQRHQEKEEYISRLAQDKEEMKARNLFSQTCACLRFAFPLVQVKLLELQDLVMRLVGERNEWYSKYVGAAQKPELPASQEELPAERRLELNATDGEGLREVSLSDESEQEAVHHQSSFPPLDSKTAQPTQEDPTAKQIMQLLREIQNPQERLGSLPENPCIPFFYRADENDEVKIMVV</sequence>
<feature type="non-terminal residue" evidence="5">
    <location>
        <position position="1039"/>
    </location>
</feature>
<feature type="domain" description="Golgin subfamily A conserved" evidence="4">
    <location>
        <begin position="903"/>
        <end position="932"/>
    </location>
</feature>
<dbReference type="EMBL" id="VWPX01011774">
    <property type="protein sequence ID" value="NWI15873.1"/>
    <property type="molecule type" value="Genomic_DNA"/>
</dbReference>
<dbReference type="PANTHER" id="PTHR10881:SF46">
    <property type="entry name" value="GOLGIN SUBFAMILY A MEMBER 2"/>
    <property type="match status" value="1"/>
</dbReference>
<feature type="region of interest" description="Disordered" evidence="3">
    <location>
        <begin position="960"/>
        <end position="994"/>
    </location>
</feature>
<dbReference type="AlphaFoldDB" id="A0A7K4KHM7"/>
<feature type="non-terminal residue" evidence="5">
    <location>
        <position position="1"/>
    </location>
</feature>
<organism evidence="5 6">
    <name type="scientific">Crypturellus soui</name>
    <dbReference type="NCBI Taxonomy" id="458187"/>
    <lineage>
        <taxon>Eukaryota</taxon>
        <taxon>Metazoa</taxon>
        <taxon>Chordata</taxon>
        <taxon>Craniata</taxon>
        <taxon>Vertebrata</taxon>
        <taxon>Euteleostomi</taxon>
        <taxon>Archelosauria</taxon>
        <taxon>Archosauria</taxon>
        <taxon>Dinosauria</taxon>
        <taxon>Saurischia</taxon>
        <taxon>Theropoda</taxon>
        <taxon>Coelurosauria</taxon>
        <taxon>Aves</taxon>
        <taxon>Palaeognathae</taxon>
        <taxon>Tinamiformes</taxon>
        <taxon>Tinamidae</taxon>
        <taxon>Crypturellus</taxon>
    </lineage>
</organism>
<dbReference type="InterPro" id="IPR043976">
    <property type="entry name" value="GOLGA_cons_dom"/>
</dbReference>
<dbReference type="GO" id="GO:0005801">
    <property type="term" value="C:cis-Golgi network"/>
    <property type="evidence" value="ECO:0007669"/>
    <property type="project" value="InterPro"/>
</dbReference>
<feature type="compositionally biased region" description="Polar residues" evidence="3">
    <location>
        <begin position="271"/>
        <end position="280"/>
    </location>
</feature>
<feature type="region of interest" description="Disordered" evidence="3">
    <location>
        <begin position="267"/>
        <end position="291"/>
    </location>
</feature>
<dbReference type="GO" id="GO:0000137">
    <property type="term" value="C:Golgi cis cisterna"/>
    <property type="evidence" value="ECO:0007669"/>
    <property type="project" value="TreeGrafter"/>
</dbReference>
<evidence type="ECO:0000256" key="2">
    <source>
        <dbReference type="SAM" id="Coils"/>
    </source>
</evidence>
<dbReference type="InterPro" id="IPR024858">
    <property type="entry name" value="GOLGA"/>
</dbReference>
<feature type="coiled-coil region" evidence="2">
    <location>
        <begin position="166"/>
        <end position="211"/>
    </location>
</feature>
<feature type="region of interest" description="Disordered" evidence="3">
    <location>
        <begin position="101"/>
        <end position="124"/>
    </location>
</feature>
<evidence type="ECO:0000259" key="4">
    <source>
        <dbReference type="Pfam" id="PF15070"/>
    </source>
</evidence>
<keyword evidence="1 2" id="KW-0175">Coiled coil</keyword>
<feature type="compositionally biased region" description="Polar residues" evidence="3">
    <location>
        <begin position="975"/>
        <end position="993"/>
    </location>
</feature>
<feature type="compositionally biased region" description="Basic and acidic residues" evidence="3">
    <location>
        <begin position="24"/>
        <end position="39"/>
    </location>
</feature>
<evidence type="ECO:0000256" key="1">
    <source>
        <dbReference type="ARBA" id="ARBA00023054"/>
    </source>
</evidence>